<comment type="caution">
    <text evidence="1">The sequence shown here is derived from an EMBL/GenBank/DDBJ whole genome shotgun (WGS) entry which is preliminary data.</text>
</comment>
<dbReference type="EMBL" id="JABBPK010000001">
    <property type="protein sequence ID" value="NMO77966.1"/>
    <property type="molecule type" value="Genomic_DNA"/>
</dbReference>
<reference evidence="1 2" key="1">
    <citation type="submission" date="2020-04" db="EMBL/GenBank/DDBJ databases">
        <title>Bacillus sp. UniB3 isolated from commercial digestive syrup.</title>
        <authorList>
            <person name="Thorat V."/>
            <person name="Kirdat K."/>
            <person name="Tiwarekar B."/>
            <person name="Yadav A."/>
        </authorList>
    </citation>
    <scope>NUCLEOTIDE SEQUENCE [LARGE SCALE GENOMIC DNA]</scope>
    <source>
        <strain evidence="1 2">UniB3</strain>
    </source>
</reference>
<dbReference type="RefSeq" id="WP_016203650.1">
    <property type="nucleotide sequence ID" value="NZ_JABBPK010000001.1"/>
</dbReference>
<proteinExistence type="predicted"/>
<keyword evidence="2" id="KW-1185">Reference proteome</keyword>
<sequence length="57" mass="6602">MDLNMTADEVMLAIQQLRTSGMNMNKKKVKQSHPDLMRHALHYFPDWNSAVEKSELA</sequence>
<dbReference type="AlphaFoldDB" id="A0A7Y0K939"/>
<name>A0A7Y0K939_9BACI</name>
<evidence type="ECO:0000313" key="2">
    <source>
        <dbReference type="Proteomes" id="UP000588491"/>
    </source>
</evidence>
<organism evidence="1 2">
    <name type="scientific">Niallia alba</name>
    <dbReference type="NCBI Taxonomy" id="2729105"/>
    <lineage>
        <taxon>Bacteria</taxon>
        <taxon>Bacillati</taxon>
        <taxon>Bacillota</taxon>
        <taxon>Bacilli</taxon>
        <taxon>Bacillales</taxon>
        <taxon>Bacillaceae</taxon>
        <taxon>Niallia</taxon>
    </lineage>
</organism>
<protein>
    <submittedName>
        <fullName evidence="1">Uncharacterized protein</fullName>
    </submittedName>
</protein>
<gene>
    <name evidence="1" type="ORF">HHU08_13315</name>
</gene>
<accession>A0A7Y0K939</accession>
<evidence type="ECO:0000313" key="1">
    <source>
        <dbReference type="EMBL" id="NMO77966.1"/>
    </source>
</evidence>
<dbReference type="Proteomes" id="UP000588491">
    <property type="component" value="Unassembled WGS sequence"/>
</dbReference>